<dbReference type="PANTHER" id="PTHR23290:SF0">
    <property type="entry name" value="RRNA N6-ADENOSINE-METHYLTRANSFERASE METTL5"/>
    <property type="match status" value="1"/>
</dbReference>
<dbReference type="InterPro" id="IPR031821">
    <property type="entry name" value="SOSSC"/>
</dbReference>
<comment type="similarity">
    <text evidence="1">Belongs to the methyltransferase superfamily. PrmA family.</text>
</comment>
<accession>A0A834M369</accession>
<gene>
    <name evidence="4" type="ORF">GWI33_018018</name>
</gene>
<keyword evidence="5" id="KW-1185">Reference proteome</keyword>
<dbReference type="CDD" id="cd02440">
    <property type="entry name" value="AdoMet_MTases"/>
    <property type="match status" value="1"/>
</dbReference>
<dbReference type="GO" id="GO:0006281">
    <property type="term" value="P:DNA repair"/>
    <property type="evidence" value="ECO:0007669"/>
    <property type="project" value="InterPro"/>
</dbReference>
<evidence type="ECO:0000259" key="3">
    <source>
        <dbReference type="Pfam" id="PF05175"/>
    </source>
</evidence>
<dbReference type="InterPro" id="IPR007848">
    <property type="entry name" value="Small_mtfrase_dom"/>
</dbReference>
<evidence type="ECO:0000313" key="5">
    <source>
        <dbReference type="Proteomes" id="UP000625711"/>
    </source>
</evidence>
<dbReference type="InterPro" id="IPR051720">
    <property type="entry name" value="rRNA_MeTrfase/Polyamine_Synth"/>
</dbReference>
<dbReference type="Pfam" id="PF15925">
    <property type="entry name" value="SOSSC"/>
    <property type="match status" value="1"/>
</dbReference>
<dbReference type="Gene3D" id="3.40.50.150">
    <property type="entry name" value="Vaccinia Virus protein VP39"/>
    <property type="match status" value="1"/>
</dbReference>
<dbReference type="SUPFAM" id="SSF53335">
    <property type="entry name" value="S-adenosyl-L-methionine-dependent methyltransferases"/>
    <property type="match status" value="1"/>
</dbReference>
<organism evidence="4 5">
    <name type="scientific">Rhynchophorus ferrugineus</name>
    <name type="common">Red palm weevil</name>
    <name type="synonym">Curculio ferrugineus</name>
    <dbReference type="NCBI Taxonomy" id="354439"/>
    <lineage>
        <taxon>Eukaryota</taxon>
        <taxon>Metazoa</taxon>
        <taxon>Ecdysozoa</taxon>
        <taxon>Arthropoda</taxon>
        <taxon>Hexapoda</taxon>
        <taxon>Insecta</taxon>
        <taxon>Pterygota</taxon>
        <taxon>Neoptera</taxon>
        <taxon>Endopterygota</taxon>
        <taxon>Coleoptera</taxon>
        <taxon>Polyphaga</taxon>
        <taxon>Cucujiformia</taxon>
        <taxon>Curculionidae</taxon>
        <taxon>Dryophthorinae</taxon>
        <taxon>Rhynchophorus</taxon>
    </lineage>
</organism>
<dbReference type="GO" id="GO:0008988">
    <property type="term" value="F:rRNA (adenine-N6-)-methyltransferase activity"/>
    <property type="evidence" value="ECO:0007669"/>
    <property type="project" value="TreeGrafter"/>
</dbReference>
<name>A0A834M369_RHYFE</name>
<evidence type="ECO:0000313" key="4">
    <source>
        <dbReference type="EMBL" id="KAF7268918.1"/>
    </source>
</evidence>
<dbReference type="GO" id="GO:0070876">
    <property type="term" value="C:SOSS complex"/>
    <property type="evidence" value="ECO:0007669"/>
    <property type="project" value="InterPro"/>
</dbReference>
<dbReference type="GO" id="GO:0003676">
    <property type="term" value="F:nucleic acid binding"/>
    <property type="evidence" value="ECO:0007669"/>
    <property type="project" value="InterPro"/>
</dbReference>
<dbReference type="AlphaFoldDB" id="A0A834M369"/>
<dbReference type="PROSITE" id="PS00092">
    <property type="entry name" value="N6_MTASE"/>
    <property type="match status" value="1"/>
</dbReference>
<dbReference type="InterPro" id="IPR002052">
    <property type="entry name" value="DNA_methylase_N6_adenine_CS"/>
</dbReference>
<proteinExistence type="inferred from homology"/>
<dbReference type="PANTHER" id="PTHR23290">
    <property type="entry name" value="RRNA N6-ADENOSINE-METHYLTRANSFERASE METTL5"/>
    <property type="match status" value="1"/>
</dbReference>
<evidence type="ECO:0000256" key="1">
    <source>
        <dbReference type="ARBA" id="ARBA00009741"/>
    </source>
</evidence>
<comment type="caution">
    <text evidence="4">The sequence shown here is derived from an EMBL/GenBank/DDBJ whole genome shotgun (WGS) entry which is preliminary data.</text>
</comment>
<dbReference type="Proteomes" id="UP000625711">
    <property type="component" value="Unassembled WGS sequence"/>
</dbReference>
<dbReference type="InterPro" id="IPR029063">
    <property type="entry name" value="SAM-dependent_MTases_sf"/>
</dbReference>
<dbReference type="OrthoDB" id="419617at2759"/>
<protein>
    <recommendedName>
        <fullName evidence="2">Methyltransferase-like protein 5</fullName>
    </recommendedName>
</protein>
<sequence length="294" mass="32925">MAYSQPNAQRELANRKILEELQLKKQLLLKQGVASTLNSSALPVLGSATVQNSDVHSMNSHQQRIALHTANTQSMGYFISQDSIFGNLILPVLPQEILQQVSDFERPKIKLEQYVTPPHLASHMLYTIQSHYGDIKGKLVADLGCGCGGLTIGTALLDASLVVGFEVDADALDVFQENACNHDIEHVELINCDVRNIPERFHKFFDTVLMNPPFGTKSNEGIDKKFLDVALKLSNNAVYSLHKTSTRNHILKYAKSVRVNAVVLAELRYNLPLTYKFHKKTSVDIEVDFYRFTV</sequence>
<dbReference type="EMBL" id="JAACXV010014293">
    <property type="protein sequence ID" value="KAF7268918.1"/>
    <property type="molecule type" value="Genomic_DNA"/>
</dbReference>
<feature type="domain" description="Methyltransferase small" evidence="3">
    <location>
        <begin position="136"/>
        <end position="230"/>
    </location>
</feature>
<reference evidence="4" key="1">
    <citation type="submission" date="2020-08" db="EMBL/GenBank/DDBJ databases">
        <title>Genome sequencing and assembly of the red palm weevil Rhynchophorus ferrugineus.</title>
        <authorList>
            <person name="Dias G.B."/>
            <person name="Bergman C.M."/>
            <person name="Manee M."/>
        </authorList>
    </citation>
    <scope>NUCLEOTIDE SEQUENCE</scope>
    <source>
        <strain evidence="4">AA-2017</strain>
        <tissue evidence="4">Whole larva</tissue>
    </source>
</reference>
<dbReference type="Pfam" id="PF05175">
    <property type="entry name" value="MTS"/>
    <property type="match status" value="1"/>
</dbReference>
<evidence type="ECO:0000256" key="2">
    <source>
        <dbReference type="ARBA" id="ARBA00041374"/>
    </source>
</evidence>